<dbReference type="InterPro" id="IPR032466">
    <property type="entry name" value="Metal_Hydrolase"/>
</dbReference>
<dbReference type="Pfam" id="PF07969">
    <property type="entry name" value="Amidohydro_3"/>
    <property type="match status" value="1"/>
</dbReference>
<feature type="domain" description="Amidohydrolase 3" evidence="1">
    <location>
        <begin position="55"/>
        <end position="549"/>
    </location>
</feature>
<evidence type="ECO:0000313" key="3">
    <source>
        <dbReference type="Proteomes" id="UP001210380"/>
    </source>
</evidence>
<dbReference type="Gene3D" id="2.30.40.10">
    <property type="entry name" value="Urease, subunit C, domain 1"/>
    <property type="match status" value="1"/>
</dbReference>
<dbReference type="RefSeq" id="WP_270946500.1">
    <property type="nucleotide sequence ID" value="NZ_JAQGLA010000001.1"/>
</dbReference>
<keyword evidence="3" id="KW-1185">Reference proteome</keyword>
<organism evidence="2 3">
    <name type="scientific">Saccharopolyspora oryzae</name>
    <dbReference type="NCBI Taxonomy" id="2997343"/>
    <lineage>
        <taxon>Bacteria</taxon>
        <taxon>Bacillati</taxon>
        <taxon>Actinomycetota</taxon>
        <taxon>Actinomycetes</taxon>
        <taxon>Pseudonocardiales</taxon>
        <taxon>Pseudonocardiaceae</taxon>
        <taxon>Saccharopolyspora</taxon>
    </lineage>
</organism>
<dbReference type="Proteomes" id="UP001210380">
    <property type="component" value="Unassembled WGS sequence"/>
</dbReference>
<dbReference type="Gene3D" id="3.10.310.70">
    <property type="match status" value="1"/>
</dbReference>
<evidence type="ECO:0000313" key="2">
    <source>
        <dbReference type="EMBL" id="MDA3623932.1"/>
    </source>
</evidence>
<dbReference type="SUPFAM" id="SSF51556">
    <property type="entry name" value="Metallo-dependent hydrolases"/>
    <property type="match status" value="1"/>
</dbReference>
<protein>
    <submittedName>
        <fullName evidence="2">Amidohydrolase</fullName>
    </submittedName>
</protein>
<dbReference type="CDD" id="cd01300">
    <property type="entry name" value="YtcJ_like"/>
    <property type="match status" value="1"/>
</dbReference>
<reference evidence="2 3" key="1">
    <citation type="submission" date="2022-11" db="EMBL/GenBank/DDBJ databases">
        <title>Draft genome sequence of Saccharopolyspora sp. WRP15-2 isolated from rhizosphere soils of wild rice in Thailand.</title>
        <authorList>
            <person name="Duangmal K."/>
            <person name="Kammanee S."/>
            <person name="Muangham S."/>
        </authorList>
    </citation>
    <scope>NUCLEOTIDE SEQUENCE [LARGE SCALE GENOMIC DNA]</scope>
    <source>
        <strain evidence="2 3">WRP15-2</strain>
    </source>
</reference>
<gene>
    <name evidence="2" type="ORF">OU415_00710</name>
</gene>
<dbReference type="SUPFAM" id="SSF51338">
    <property type="entry name" value="Composite domain of metallo-dependent hydrolases"/>
    <property type="match status" value="1"/>
</dbReference>
<comment type="caution">
    <text evidence="2">The sequence shown here is derived from an EMBL/GenBank/DDBJ whole genome shotgun (WGS) entry which is preliminary data.</text>
</comment>
<dbReference type="PANTHER" id="PTHR22642:SF2">
    <property type="entry name" value="PROTEIN LONG AFTER FAR-RED 3"/>
    <property type="match status" value="1"/>
</dbReference>
<accession>A0ABT4UQC7</accession>
<dbReference type="Gene3D" id="3.20.20.140">
    <property type="entry name" value="Metal-dependent hydrolases"/>
    <property type="match status" value="1"/>
</dbReference>
<dbReference type="InterPro" id="IPR013108">
    <property type="entry name" value="Amidohydro_3"/>
</dbReference>
<dbReference type="InterPro" id="IPR011059">
    <property type="entry name" value="Metal-dep_hydrolase_composite"/>
</dbReference>
<dbReference type="InterPro" id="IPR033932">
    <property type="entry name" value="YtcJ-like"/>
</dbReference>
<dbReference type="EMBL" id="JAQGLA010000001">
    <property type="protein sequence ID" value="MDA3623932.1"/>
    <property type="molecule type" value="Genomic_DNA"/>
</dbReference>
<sequence length="552" mass="59538">MSTGSADLVVTGGPVHTGIPGERAEGFAVRNGRIVAVGTAGEVDAWCGPGTRRLDLAGRLAVPGLIDGHIHLGIGGTQLALELPLLPTDGPDEVLTKVRDWAGRLEPDEWIVGGILGSGTYAALNSREMLRRLDEASLGHPVLLRDDTMHNRQVNSAALAAMGVDDTTPDPPGGTYARDADGRLTGALWELTSTRAEEAAKSAQRDPHGRLMTALRAALERTRRIGYTSLQDAATMEHHLAALQDLERSGDLPAWIVASMPARDFLEAGAVGEELFAQAPQYRSEQIRPDFVKFVIDGVPTTRTTALLHPYRCHHDSEDSEFRGTPYWSLDELTAGLRRCAELGLGAKIHATGDASVRLALDAAAIVRKDPGPQPIIQIAHMSFIAPEDLPRFAELDVYADACPFLWHPSPLFDAVAHQVPTETMDRIWPFKDLLATGAVVAGGSDWPVGLPELNPWLGIETMVTRGAPEEQGDPRRINPEQAITREQAVAAFTSASARALGIDDRTGALRPGLSADFLVLDRNIFEVPATEIHRTGVDETYFRGECVHSRG</sequence>
<dbReference type="PANTHER" id="PTHR22642">
    <property type="entry name" value="IMIDAZOLONEPROPIONASE"/>
    <property type="match status" value="1"/>
</dbReference>
<evidence type="ECO:0000259" key="1">
    <source>
        <dbReference type="Pfam" id="PF07969"/>
    </source>
</evidence>
<proteinExistence type="predicted"/>
<name>A0ABT4UQC7_9PSEU</name>